<reference evidence="4" key="1">
    <citation type="journal article" date="2014" name="Genome Announc.">
        <title>Draft genome sequence of Colletotrichum sublineola, a destructive pathogen of cultivated sorghum.</title>
        <authorList>
            <person name="Baroncelli R."/>
            <person name="Sanz-Martin J.M."/>
            <person name="Rech G.E."/>
            <person name="Sukno S.A."/>
            <person name="Thon M.R."/>
        </authorList>
    </citation>
    <scope>NUCLEOTIDE SEQUENCE [LARGE SCALE GENOMIC DNA]</scope>
    <source>
        <strain evidence="4">TX430BB</strain>
    </source>
</reference>
<dbReference type="PANTHER" id="PTHR42037:SF1">
    <property type="match status" value="1"/>
</dbReference>
<evidence type="ECO:0000313" key="3">
    <source>
        <dbReference type="EMBL" id="KDN71256.1"/>
    </source>
</evidence>
<sequence>MNTSAQDSKTIPIKPKILHRFYEPLILLKALNVEMKDSADFVDHDNAGCQREPEQTFQAFVYKLAHVCDSVKGDRGGTITSVMVLEPRFPENEIVEYRFASNNRTTNELEKTSEFMSSLLGHLRTATFPNDEPAMWRRLLCLILGFNRSRIASYLTAIRKEVQSCLTKCSITDDDEDKKIAATLRRILALLEFNWNEYAPDTECRCISRRAREIRENGLQSSLSCWPEMWHMMNRLASYAQDVEFFILAKREWPELFENFRVRFLSSSVPIRGPVRPKSMKAEGIVGRMTDKPKEIEIFRGFVQDLQLTDLDARIRAEYTKDTFCPIVHSEILLLDNLERSGPITPDRFFNGWMFIGSSKPLCRLCQYYFQEHHSGVGHRKSHQNLYPSWRVPDVLLSQGAEGEEKRQIMINRMMVRIRRDAFDLIRKRVHPMYRNHDSFTSSMKITLGERWTTGSSASDVASRMGGLTLEDPEDDEQGGATLAKTDI</sequence>
<organism evidence="3 4">
    <name type="scientific">Colletotrichum sublineola</name>
    <name type="common">Sorghum anthracnose fungus</name>
    <dbReference type="NCBI Taxonomy" id="1173701"/>
    <lineage>
        <taxon>Eukaryota</taxon>
        <taxon>Fungi</taxon>
        <taxon>Dikarya</taxon>
        <taxon>Ascomycota</taxon>
        <taxon>Pezizomycotina</taxon>
        <taxon>Sordariomycetes</taxon>
        <taxon>Hypocreomycetidae</taxon>
        <taxon>Glomerellales</taxon>
        <taxon>Glomerellaceae</taxon>
        <taxon>Colletotrichum</taxon>
        <taxon>Colletotrichum graminicola species complex</taxon>
    </lineage>
</organism>
<dbReference type="HOGENOM" id="CLU_027514_2_2_1"/>
<dbReference type="Pfam" id="PF14441">
    <property type="entry name" value="OTT_1508_deam"/>
    <property type="match status" value="1"/>
</dbReference>
<dbReference type="OMA" id="CAFVNKL"/>
<dbReference type="AlphaFoldDB" id="A0A066XZQ2"/>
<feature type="domain" description="C2H2-type" evidence="2">
    <location>
        <begin position="363"/>
        <end position="383"/>
    </location>
</feature>
<evidence type="ECO:0000313" key="4">
    <source>
        <dbReference type="Proteomes" id="UP000027238"/>
    </source>
</evidence>
<dbReference type="OrthoDB" id="3251507at2759"/>
<proteinExistence type="predicted"/>
<comment type="caution">
    <text evidence="3">The sequence shown here is derived from an EMBL/GenBank/DDBJ whole genome shotgun (WGS) entry which is preliminary data.</text>
</comment>
<dbReference type="PROSITE" id="PS00028">
    <property type="entry name" value="ZINC_FINGER_C2H2_1"/>
    <property type="match status" value="1"/>
</dbReference>
<feature type="region of interest" description="Disordered" evidence="1">
    <location>
        <begin position="467"/>
        <end position="488"/>
    </location>
</feature>
<evidence type="ECO:0000256" key="1">
    <source>
        <dbReference type="SAM" id="MobiDB-lite"/>
    </source>
</evidence>
<accession>A0A066XZQ2</accession>
<dbReference type="InterPro" id="IPR013087">
    <property type="entry name" value="Znf_C2H2_type"/>
</dbReference>
<dbReference type="InterPro" id="IPR027796">
    <property type="entry name" value="OTT_1508_deam-like"/>
</dbReference>
<evidence type="ECO:0000259" key="2">
    <source>
        <dbReference type="PROSITE" id="PS00028"/>
    </source>
</evidence>
<protein>
    <recommendedName>
        <fullName evidence="2">C2H2-type domain-containing protein</fullName>
    </recommendedName>
</protein>
<keyword evidence="4" id="KW-1185">Reference proteome</keyword>
<gene>
    <name evidence="3" type="ORF">CSUB01_08825</name>
</gene>
<dbReference type="eggNOG" id="ENOG502SKGQ">
    <property type="taxonomic scope" value="Eukaryota"/>
</dbReference>
<dbReference type="PANTHER" id="PTHR42037">
    <property type="match status" value="1"/>
</dbReference>
<dbReference type="Proteomes" id="UP000027238">
    <property type="component" value="Unassembled WGS sequence"/>
</dbReference>
<name>A0A066XZQ2_COLSU</name>
<dbReference type="EMBL" id="JMSE01000217">
    <property type="protein sequence ID" value="KDN71256.1"/>
    <property type="molecule type" value="Genomic_DNA"/>
</dbReference>